<name>A0A8K0D369_IGNLU</name>
<dbReference type="OrthoDB" id="6740183at2759"/>
<evidence type="ECO:0000256" key="2">
    <source>
        <dbReference type="SAM" id="SignalP"/>
    </source>
</evidence>
<evidence type="ECO:0000313" key="4">
    <source>
        <dbReference type="Proteomes" id="UP000801492"/>
    </source>
</evidence>
<organism evidence="3 4">
    <name type="scientific">Ignelater luminosus</name>
    <name type="common">Cucubano</name>
    <name type="synonym">Pyrophorus luminosus</name>
    <dbReference type="NCBI Taxonomy" id="2038154"/>
    <lineage>
        <taxon>Eukaryota</taxon>
        <taxon>Metazoa</taxon>
        <taxon>Ecdysozoa</taxon>
        <taxon>Arthropoda</taxon>
        <taxon>Hexapoda</taxon>
        <taxon>Insecta</taxon>
        <taxon>Pterygota</taxon>
        <taxon>Neoptera</taxon>
        <taxon>Endopterygota</taxon>
        <taxon>Coleoptera</taxon>
        <taxon>Polyphaga</taxon>
        <taxon>Elateriformia</taxon>
        <taxon>Elateroidea</taxon>
        <taxon>Elateridae</taxon>
        <taxon>Agrypninae</taxon>
        <taxon>Pyrophorini</taxon>
        <taxon>Ignelater</taxon>
    </lineage>
</organism>
<gene>
    <name evidence="3" type="ORF">ILUMI_09970</name>
</gene>
<dbReference type="Proteomes" id="UP000801492">
    <property type="component" value="Unassembled WGS sequence"/>
</dbReference>
<comment type="caution">
    <text evidence="3">The sequence shown here is derived from an EMBL/GenBank/DDBJ whole genome shotgun (WGS) entry which is preliminary data.</text>
</comment>
<evidence type="ECO:0000256" key="1">
    <source>
        <dbReference type="SAM" id="Phobius"/>
    </source>
</evidence>
<protein>
    <submittedName>
        <fullName evidence="3">Uncharacterized protein</fullName>
    </submittedName>
</protein>
<feature type="transmembrane region" description="Helical" evidence="1">
    <location>
        <begin position="103"/>
        <end position="125"/>
    </location>
</feature>
<feature type="signal peptide" evidence="2">
    <location>
        <begin position="1"/>
        <end position="18"/>
    </location>
</feature>
<keyword evidence="1" id="KW-1133">Transmembrane helix</keyword>
<keyword evidence="2" id="KW-0732">Signal</keyword>
<evidence type="ECO:0000313" key="3">
    <source>
        <dbReference type="EMBL" id="KAF2896211.1"/>
    </source>
</evidence>
<dbReference type="EMBL" id="VTPC01005286">
    <property type="protein sequence ID" value="KAF2896211.1"/>
    <property type="molecule type" value="Genomic_DNA"/>
</dbReference>
<accession>A0A8K0D369</accession>
<dbReference type="AlphaFoldDB" id="A0A8K0D369"/>
<sequence length="162" mass="19139">MTKIVVLIVLIWISCCYGFFSIKDWGENCTHSDECFDHRMICEPDENNITRCFCDRFHAWNESAEQCIQVYSAAYIMNETVTVRDNQEKLRIIQDSIFNGPIYSIYFMMFVIVTCTISIVIYCIYVRIKDNHLRHVIIQMTAENEELKKRRQILHQASSSQC</sequence>
<keyword evidence="4" id="KW-1185">Reference proteome</keyword>
<keyword evidence="1" id="KW-0472">Membrane</keyword>
<dbReference type="PROSITE" id="PS51257">
    <property type="entry name" value="PROKAR_LIPOPROTEIN"/>
    <property type="match status" value="1"/>
</dbReference>
<proteinExistence type="predicted"/>
<reference evidence="3" key="1">
    <citation type="submission" date="2019-08" db="EMBL/GenBank/DDBJ databases">
        <title>The genome of the North American firefly Photinus pyralis.</title>
        <authorList>
            <consortium name="Photinus pyralis genome working group"/>
            <person name="Fallon T.R."/>
            <person name="Sander Lower S.E."/>
            <person name="Weng J.-K."/>
        </authorList>
    </citation>
    <scope>NUCLEOTIDE SEQUENCE</scope>
    <source>
        <strain evidence="3">TRF0915ILg1</strain>
        <tissue evidence="3">Whole body</tissue>
    </source>
</reference>
<keyword evidence="1" id="KW-0812">Transmembrane</keyword>
<feature type="chain" id="PRO_5035443259" evidence="2">
    <location>
        <begin position="19"/>
        <end position="162"/>
    </location>
</feature>